<evidence type="ECO:0000256" key="1">
    <source>
        <dbReference type="ARBA" id="ARBA00022490"/>
    </source>
</evidence>
<protein>
    <submittedName>
        <fullName evidence="8">16S rRNA C967 or C1407 C5-methylase, RsmB/RsmF family</fullName>
    </submittedName>
</protein>
<dbReference type="PRINTS" id="PR02008">
    <property type="entry name" value="RCMTFAMILY"/>
</dbReference>
<dbReference type="InterPro" id="IPR031341">
    <property type="entry name" value="Methyltr_RsmF_N"/>
</dbReference>
<proteinExistence type="inferred from homology"/>
<dbReference type="PANTHER" id="PTHR22807">
    <property type="entry name" value="NOP2 YEAST -RELATED NOL1/NOP2/FMU SUN DOMAIN-CONTAINING"/>
    <property type="match status" value="1"/>
</dbReference>
<dbReference type="Gene3D" id="2.30.130.60">
    <property type="match status" value="1"/>
</dbReference>
<keyword evidence="2 6" id="KW-0489">Methyltransferase</keyword>
<dbReference type="CDD" id="cd02440">
    <property type="entry name" value="AdoMet_MTases"/>
    <property type="match status" value="1"/>
</dbReference>
<dbReference type="InterPro" id="IPR001678">
    <property type="entry name" value="MeTrfase_RsmB-F_NOP2_dom"/>
</dbReference>
<dbReference type="Pfam" id="PF17126">
    <property type="entry name" value="RsmF_methylt_CI"/>
    <property type="match status" value="1"/>
</dbReference>
<comment type="similarity">
    <text evidence="6">Belongs to the class I-like SAM-binding methyltransferase superfamily. RsmB/NOP family.</text>
</comment>
<dbReference type="RefSeq" id="WP_074789314.1">
    <property type="nucleotide sequence ID" value="NZ_FNZX01000004.1"/>
</dbReference>
<dbReference type="PROSITE" id="PS51686">
    <property type="entry name" value="SAM_MT_RSMB_NOP"/>
    <property type="match status" value="1"/>
</dbReference>
<dbReference type="InterPro" id="IPR027391">
    <property type="entry name" value="Nol1_Nop2_Fmu_2"/>
</dbReference>
<dbReference type="Pfam" id="PF01189">
    <property type="entry name" value="Methyltr_RsmB-F"/>
    <property type="match status" value="1"/>
</dbReference>
<dbReference type="EMBL" id="FNZX01000004">
    <property type="protein sequence ID" value="SEK36643.1"/>
    <property type="molecule type" value="Genomic_DNA"/>
</dbReference>
<evidence type="ECO:0000256" key="4">
    <source>
        <dbReference type="ARBA" id="ARBA00022691"/>
    </source>
</evidence>
<dbReference type="PANTHER" id="PTHR22807:SF30">
    <property type="entry name" value="28S RRNA (CYTOSINE(4447)-C(5))-METHYLTRANSFERASE-RELATED"/>
    <property type="match status" value="1"/>
</dbReference>
<dbReference type="Gene3D" id="3.30.70.1170">
    <property type="entry name" value="Sun protein, domain 3"/>
    <property type="match status" value="1"/>
</dbReference>
<evidence type="ECO:0000256" key="2">
    <source>
        <dbReference type="ARBA" id="ARBA00022603"/>
    </source>
</evidence>
<keyword evidence="5 6" id="KW-0694">RNA-binding</keyword>
<evidence type="ECO:0000256" key="6">
    <source>
        <dbReference type="PROSITE-ProRule" id="PRU01023"/>
    </source>
</evidence>
<dbReference type="InterPro" id="IPR029063">
    <property type="entry name" value="SAM-dependent_MTases_sf"/>
</dbReference>
<dbReference type="Pfam" id="PF13636">
    <property type="entry name" value="Methyltranf_PUA"/>
    <property type="match status" value="1"/>
</dbReference>
<evidence type="ECO:0000313" key="8">
    <source>
        <dbReference type="EMBL" id="SEK36643.1"/>
    </source>
</evidence>
<dbReference type="Proteomes" id="UP000182321">
    <property type="component" value="Unassembled WGS sequence"/>
</dbReference>
<feature type="binding site" evidence="6">
    <location>
        <begin position="113"/>
        <end position="119"/>
    </location>
    <ligand>
        <name>S-adenosyl-L-methionine</name>
        <dbReference type="ChEBI" id="CHEBI:59789"/>
    </ligand>
</feature>
<dbReference type="Pfam" id="PF17125">
    <property type="entry name" value="Methyltr_RsmF_N"/>
    <property type="match status" value="1"/>
</dbReference>
<feature type="active site" description="Nucleophile" evidence="6">
    <location>
        <position position="235"/>
    </location>
</feature>
<dbReference type="GO" id="GO:0001510">
    <property type="term" value="P:RNA methylation"/>
    <property type="evidence" value="ECO:0007669"/>
    <property type="project" value="InterPro"/>
</dbReference>
<comment type="caution">
    <text evidence="6">Lacks conserved residue(s) required for the propagation of feature annotation.</text>
</comment>
<dbReference type="GO" id="GO:0008173">
    <property type="term" value="F:RNA methyltransferase activity"/>
    <property type="evidence" value="ECO:0007669"/>
    <property type="project" value="InterPro"/>
</dbReference>
<keyword evidence="9" id="KW-1185">Reference proteome</keyword>
<dbReference type="InterPro" id="IPR023267">
    <property type="entry name" value="RCMT"/>
</dbReference>
<dbReference type="CDD" id="cd21147">
    <property type="entry name" value="RsmF_methylt_CTD1"/>
    <property type="match status" value="1"/>
</dbReference>
<evidence type="ECO:0000256" key="5">
    <source>
        <dbReference type="ARBA" id="ARBA00022884"/>
    </source>
</evidence>
<evidence type="ECO:0000259" key="7">
    <source>
        <dbReference type="PROSITE" id="PS51686"/>
    </source>
</evidence>
<gene>
    <name evidence="8" type="ORF">SAMN02910377_00744</name>
</gene>
<dbReference type="InterPro" id="IPR049560">
    <property type="entry name" value="MeTrfase_RsmB-F_NOP2_cat"/>
</dbReference>
<sequence>MSDQTFLPIDFVNRMEQDLGPDFHAFLRSYDENKISALRFNPIKADDAAKATISHMLTGSVDWSPNGYYYDEDQRPGLHPYHSAGVYYIQDASAQLPVEMLSPNPGDFCLDLCAAPGGKSTQIAGYLDGQGILVSNEPMKNRAKILSENVERLGIKNCIVTSEYPDKLAERFVEYFDKIMVDAPCSGEGMFRKNHDACSEWSLESVEMCAARQAEILDRAYEMLIPGGRMCYSTCTFARLEDEEAVAAFISRHPDMKLIKEQRLWPHQVKGEGHYAALLEKSDADNRYEECKDNRETYSLKKINDKILNDYLIFIKETMTNPKEWRGNLLLLNDLLYMLPEDCPDFDGLHVLRGGLFLGTLKKNRFEPSHALALALKPSEVTNSHNLSSDSAEIDAYLTGQSIRCDVKDGWTLITVDGYSIGWGKAVKGQIKNHYPKGLRRYDT</sequence>
<dbReference type="InterPro" id="IPR031340">
    <property type="entry name" value="RsmF_methylt_CI"/>
</dbReference>
<dbReference type="Gene3D" id="3.40.50.150">
    <property type="entry name" value="Vaccinia Virus protein VP39"/>
    <property type="match status" value="1"/>
</dbReference>
<evidence type="ECO:0000313" key="9">
    <source>
        <dbReference type="Proteomes" id="UP000182321"/>
    </source>
</evidence>
<keyword evidence="4 6" id="KW-0949">S-adenosyl-L-methionine</keyword>
<evidence type="ECO:0000256" key="3">
    <source>
        <dbReference type="ARBA" id="ARBA00022679"/>
    </source>
</evidence>
<dbReference type="GO" id="GO:0003723">
    <property type="term" value="F:RNA binding"/>
    <property type="evidence" value="ECO:0007669"/>
    <property type="project" value="UniProtKB-UniRule"/>
</dbReference>
<reference evidence="9" key="1">
    <citation type="submission" date="2016-10" db="EMBL/GenBank/DDBJ databases">
        <authorList>
            <person name="Varghese N."/>
        </authorList>
    </citation>
    <scope>NUCLEOTIDE SEQUENCE [LARGE SCALE GENOMIC DNA]</scope>
    <source>
        <strain evidence="9">ACV-9</strain>
    </source>
</reference>
<organism evidence="8 9">
    <name type="scientific">Pseudobutyrivibrio ruminis</name>
    <dbReference type="NCBI Taxonomy" id="46206"/>
    <lineage>
        <taxon>Bacteria</taxon>
        <taxon>Bacillati</taxon>
        <taxon>Bacillota</taxon>
        <taxon>Clostridia</taxon>
        <taxon>Lachnospirales</taxon>
        <taxon>Lachnospiraceae</taxon>
        <taxon>Pseudobutyrivibrio</taxon>
    </lineage>
</organism>
<accession>A0A1H7GEH1</accession>
<feature type="binding site" evidence="6">
    <location>
        <position position="182"/>
    </location>
    <ligand>
        <name>S-adenosyl-L-methionine</name>
        <dbReference type="ChEBI" id="CHEBI:59789"/>
    </ligand>
</feature>
<name>A0A1H7GEH1_9FIRM</name>
<dbReference type="AlphaFoldDB" id="A0A1H7GEH1"/>
<feature type="binding site" evidence="6">
    <location>
        <position position="137"/>
    </location>
    <ligand>
        <name>S-adenosyl-L-methionine</name>
        <dbReference type="ChEBI" id="CHEBI:59789"/>
    </ligand>
</feature>
<feature type="domain" description="SAM-dependent MTase RsmB/NOP-type" evidence="7">
    <location>
        <begin position="15"/>
        <end position="306"/>
    </location>
</feature>
<keyword evidence="3 6" id="KW-0808">Transferase</keyword>
<keyword evidence="1" id="KW-0963">Cytoplasm</keyword>
<dbReference type="SUPFAM" id="SSF53335">
    <property type="entry name" value="S-adenosyl-L-methionine-dependent methyltransferases"/>
    <property type="match status" value="1"/>
</dbReference>